<feature type="active site" description="Proton acceptor" evidence="11">
    <location>
        <position position="438"/>
    </location>
</feature>
<feature type="domain" description="FAD/NAD(P)-binding" evidence="16">
    <location>
        <begin position="6"/>
        <end position="321"/>
    </location>
</feature>
<dbReference type="STRING" id="1398.AB434_3068"/>
<dbReference type="SUPFAM" id="SSF55424">
    <property type="entry name" value="FAD/NAD-linked reductases, dimerisation (C-terminal) domain"/>
    <property type="match status" value="1"/>
</dbReference>
<dbReference type="GeneID" id="93259872"/>
<dbReference type="GO" id="GO:0006103">
    <property type="term" value="P:2-oxoglutarate metabolic process"/>
    <property type="evidence" value="ECO:0007669"/>
    <property type="project" value="TreeGrafter"/>
</dbReference>
<dbReference type="InterPro" id="IPR016156">
    <property type="entry name" value="FAD/NAD-linked_Rdtase_dimer_sf"/>
</dbReference>
<dbReference type="Proteomes" id="UP000032024">
    <property type="component" value="Chromosome"/>
</dbReference>
<dbReference type="PATRIC" id="fig|1398.18.peg.2222"/>
<dbReference type="InterPro" id="IPR004099">
    <property type="entry name" value="Pyr_nucl-diS_OxRdtase_dimer"/>
</dbReference>
<dbReference type="EC" id="1.8.1.4" evidence="2 14"/>
<evidence type="ECO:0000256" key="3">
    <source>
        <dbReference type="ARBA" id="ARBA00016961"/>
    </source>
</evidence>
<organism evidence="18 20">
    <name type="scientific">Heyndrickxia coagulans</name>
    <name type="common">Weizmannia coagulans</name>
    <dbReference type="NCBI Taxonomy" id="1398"/>
    <lineage>
        <taxon>Bacteria</taxon>
        <taxon>Bacillati</taxon>
        <taxon>Bacillota</taxon>
        <taxon>Bacilli</taxon>
        <taxon>Bacillales</taxon>
        <taxon>Bacillaceae</taxon>
        <taxon>Heyndrickxia</taxon>
    </lineage>
</organism>
<evidence type="ECO:0000256" key="10">
    <source>
        <dbReference type="ARBA" id="ARBA00049187"/>
    </source>
</evidence>
<evidence type="ECO:0000313" key="19">
    <source>
        <dbReference type="Proteomes" id="UP000032024"/>
    </source>
</evidence>
<reference evidence="18" key="3">
    <citation type="submission" date="2016-01" db="EMBL/GenBank/DDBJ databases">
        <authorList>
            <person name="Oliw E.H."/>
        </authorList>
    </citation>
    <scope>NUCLEOTIDE SEQUENCE [LARGE SCALE GENOMIC DNA]</scope>
    <source>
        <strain evidence="18">GED7749B</strain>
    </source>
</reference>
<comment type="similarity">
    <text evidence="1 14">Belongs to the class-I pyridine nucleotide-disulfide oxidoreductase family.</text>
</comment>
<dbReference type="SUPFAM" id="SSF51905">
    <property type="entry name" value="FAD/NAD(P)-binding domain"/>
    <property type="match status" value="1"/>
</dbReference>
<keyword evidence="6 14" id="KW-0560">Oxidoreductase</keyword>
<evidence type="ECO:0000256" key="1">
    <source>
        <dbReference type="ARBA" id="ARBA00007532"/>
    </source>
</evidence>
<evidence type="ECO:0000256" key="12">
    <source>
        <dbReference type="PIRSR" id="PIRSR000350-3"/>
    </source>
</evidence>
<dbReference type="AlphaFoldDB" id="A0A0C5C8P3"/>
<dbReference type="GO" id="GO:0050660">
    <property type="term" value="F:flavin adenine dinucleotide binding"/>
    <property type="evidence" value="ECO:0007669"/>
    <property type="project" value="InterPro"/>
</dbReference>
<keyword evidence="7 12" id="KW-0520">NAD</keyword>
<gene>
    <name evidence="18" type="ORF">HMPREF3213_02157</name>
    <name evidence="17" type="ORF">SB48_HM08orf03517</name>
</gene>
<reference evidence="17" key="1">
    <citation type="submission" date="2015-01" db="EMBL/GenBank/DDBJ databases">
        <title>Comparative genome analysis of Bacillus coagulans HM-08, Clostridium butyricum HM-68, Bacillus subtilis HM-66 and Bacillus licheniformis BL-09.</title>
        <authorList>
            <person name="Zhang H."/>
        </authorList>
    </citation>
    <scope>NUCLEOTIDE SEQUENCE [LARGE SCALE GENOMIC DNA]</scope>
    <source>
        <strain evidence="17">HM-08</strain>
    </source>
</reference>
<dbReference type="PIRSF" id="PIRSF000350">
    <property type="entry name" value="Mercury_reductase_MerA"/>
    <property type="match status" value="1"/>
</dbReference>
<evidence type="ECO:0000256" key="13">
    <source>
        <dbReference type="PIRSR" id="PIRSR000350-4"/>
    </source>
</evidence>
<comment type="miscellaneous">
    <text evidence="14">The active site is a redox-active disulfide bond.</text>
</comment>
<dbReference type="PROSITE" id="PS00076">
    <property type="entry name" value="PYRIDINE_REDOX_1"/>
    <property type="match status" value="1"/>
</dbReference>
<dbReference type="InterPro" id="IPR012999">
    <property type="entry name" value="Pyr_OxRdtase_I_AS"/>
</dbReference>
<keyword evidence="12" id="KW-0547">Nucleotide-binding</keyword>
<dbReference type="InterPro" id="IPR006258">
    <property type="entry name" value="Lipoamide_DH"/>
</dbReference>
<dbReference type="GO" id="GO:0004148">
    <property type="term" value="F:dihydrolipoyl dehydrogenase (NADH) activity"/>
    <property type="evidence" value="ECO:0007669"/>
    <property type="project" value="UniProtKB-EC"/>
</dbReference>
<reference evidence="20" key="4">
    <citation type="submission" date="2016-01" db="EMBL/GenBank/DDBJ databases">
        <authorList>
            <person name="Mitreva M."/>
            <person name="Pepin K.H."/>
            <person name="Mihindukulasuriya K.A."/>
            <person name="Fulton R."/>
            <person name="Fronick C."/>
            <person name="O'Laughlin M."/>
            <person name="Miner T."/>
            <person name="Herter B."/>
            <person name="Rosa B.A."/>
            <person name="Cordes M."/>
            <person name="Tomlinson C."/>
            <person name="Wollam A."/>
            <person name="Palsikar V.B."/>
            <person name="Mardis E.R."/>
            <person name="Wilson R.K."/>
        </authorList>
    </citation>
    <scope>NUCLEOTIDE SEQUENCE [LARGE SCALE GENOMIC DNA]</scope>
    <source>
        <strain evidence="20">GED7749B</strain>
    </source>
</reference>
<dbReference type="PRINTS" id="PR00411">
    <property type="entry name" value="PNDRDTASEI"/>
</dbReference>
<feature type="domain" description="Pyridine nucleotide-disulphide oxidoreductase dimerisation" evidence="15">
    <location>
        <begin position="340"/>
        <end position="448"/>
    </location>
</feature>
<evidence type="ECO:0000256" key="9">
    <source>
        <dbReference type="ARBA" id="ARBA00023284"/>
    </source>
</evidence>
<evidence type="ECO:0000313" key="18">
    <source>
        <dbReference type="EMBL" id="KWZ81004.1"/>
    </source>
</evidence>
<accession>A0A0C5C8P3</accession>
<dbReference type="Pfam" id="PF02852">
    <property type="entry name" value="Pyr_redox_dim"/>
    <property type="match status" value="1"/>
</dbReference>
<keyword evidence="4 14" id="KW-0285">Flavoprotein</keyword>
<proteinExistence type="inferred from homology"/>
<feature type="binding site" evidence="12">
    <location>
        <begin position="141"/>
        <end position="143"/>
    </location>
    <ligand>
        <name>FAD</name>
        <dbReference type="ChEBI" id="CHEBI:57692"/>
    </ligand>
</feature>
<evidence type="ECO:0000256" key="4">
    <source>
        <dbReference type="ARBA" id="ARBA00022630"/>
    </source>
</evidence>
<evidence type="ECO:0000259" key="16">
    <source>
        <dbReference type="Pfam" id="PF07992"/>
    </source>
</evidence>
<evidence type="ECO:0000256" key="5">
    <source>
        <dbReference type="ARBA" id="ARBA00022827"/>
    </source>
</evidence>
<name>A0A0C5C8P3_HEYCO</name>
<evidence type="ECO:0000256" key="6">
    <source>
        <dbReference type="ARBA" id="ARBA00023002"/>
    </source>
</evidence>
<evidence type="ECO:0000313" key="20">
    <source>
        <dbReference type="Proteomes" id="UP000070376"/>
    </source>
</evidence>
<sequence>METIGILGGGPAGYVAAITAAQQGADVILFEQATLGGTCLNEGCMPTKTLLESAGRYRDIREADKFGIRVNKEAVSIDWSSLLERKNAIVSRLVQGIQYLMKKNKIKIVQGKAAFQSPHVVLAETANGTVEIKADQFIIATGSEPSSLPFAPFDGNWIIDSTQAMSLPGLPPSLVIVGGGVIGCEFASIYSRLGTKVSIIEMAPHILPGEDADIANILKEQLEKDGVDIYTSAAVKKLDRDKKCALIEQEGETREIYGEYVLVSIGRKPSVNGIGLENAGVAYEKSGIKVNEKMQTNIPHIYACGDCIGGIQLAHVAFHEGKVAALNACGMEASADYKAVPRCIYTFPEIAGTGLTEKQAKEMYGAVRIGEFPFSANGKAMISGEQVGKVKVIIEPEYEEVVGLSICGPHATELVGQGVLMLNGEMTADLLERLIAAHPTVSEAIHEAVLNAQGHPVHV</sequence>
<dbReference type="FunFam" id="3.30.390.30:FF:000001">
    <property type="entry name" value="Dihydrolipoyl dehydrogenase"/>
    <property type="match status" value="1"/>
</dbReference>
<feature type="binding site" evidence="12">
    <location>
        <position position="266"/>
    </location>
    <ligand>
        <name>NAD(+)</name>
        <dbReference type="ChEBI" id="CHEBI:57540"/>
    </ligand>
</feature>
<keyword evidence="9 14" id="KW-0676">Redox-active center</keyword>
<feature type="binding site" evidence="12">
    <location>
        <position position="201"/>
    </location>
    <ligand>
        <name>NAD(+)</name>
        <dbReference type="ChEBI" id="CHEBI:57540"/>
    </ligand>
</feature>
<keyword evidence="8" id="KW-1015">Disulfide bond</keyword>
<dbReference type="InterPro" id="IPR050151">
    <property type="entry name" value="Class-I_Pyr_Nuc-Dis_Oxidored"/>
</dbReference>
<dbReference type="Gene3D" id="3.30.390.30">
    <property type="match status" value="1"/>
</dbReference>
<evidence type="ECO:0000256" key="2">
    <source>
        <dbReference type="ARBA" id="ARBA00012608"/>
    </source>
</evidence>
<keyword evidence="19" id="KW-1185">Reference proteome</keyword>
<dbReference type="Gene3D" id="3.50.50.60">
    <property type="entry name" value="FAD/NAD(P)-binding domain"/>
    <property type="match status" value="2"/>
</dbReference>
<dbReference type="NCBIfam" id="TIGR01350">
    <property type="entry name" value="lipoamide_DH"/>
    <property type="match status" value="1"/>
</dbReference>
<evidence type="ECO:0000313" key="17">
    <source>
        <dbReference type="EMBL" id="AJO23024.1"/>
    </source>
</evidence>
<evidence type="ECO:0000256" key="14">
    <source>
        <dbReference type="RuleBase" id="RU003692"/>
    </source>
</evidence>
<dbReference type="PANTHER" id="PTHR22912:SF219">
    <property type="entry name" value="DIHYDROLIPOYL DEHYDROGENASE"/>
    <property type="match status" value="1"/>
</dbReference>
<feature type="binding site" evidence="12">
    <location>
        <position position="306"/>
    </location>
    <ligand>
        <name>FAD</name>
        <dbReference type="ChEBI" id="CHEBI:57692"/>
    </ligand>
</feature>
<feature type="binding site" evidence="12">
    <location>
        <begin position="178"/>
        <end position="185"/>
    </location>
    <ligand>
        <name>NAD(+)</name>
        <dbReference type="ChEBI" id="CHEBI:57540"/>
    </ligand>
</feature>
<dbReference type="Pfam" id="PF07992">
    <property type="entry name" value="Pyr_redox_2"/>
    <property type="match status" value="1"/>
</dbReference>
<keyword evidence="5 12" id="KW-0274">FAD</keyword>
<dbReference type="Proteomes" id="UP000070376">
    <property type="component" value="Unassembled WGS sequence"/>
</dbReference>
<dbReference type="PRINTS" id="PR00368">
    <property type="entry name" value="FADPNR"/>
</dbReference>
<reference evidence="19" key="2">
    <citation type="submission" date="2015-01" db="EMBL/GenBank/DDBJ databases">
        <title>Comparative genome analysis of Bacillus coagulans HM-08, Clostridium butyricum HM-68, Bacillus subtilis HM-66 and Bacillus paralicheniformis BL-09.</title>
        <authorList>
            <person name="Zhang H."/>
        </authorList>
    </citation>
    <scope>NUCLEOTIDE SEQUENCE [LARGE SCALE GENOMIC DNA]</scope>
    <source>
        <strain evidence="19">HM-08</strain>
    </source>
</reference>
<evidence type="ECO:0000259" key="15">
    <source>
        <dbReference type="Pfam" id="PF02852"/>
    </source>
</evidence>
<evidence type="ECO:0000256" key="7">
    <source>
        <dbReference type="ARBA" id="ARBA00023027"/>
    </source>
</evidence>
<protein>
    <recommendedName>
        <fullName evidence="3 14">Dihydrolipoyl dehydrogenase</fullName>
        <ecNumber evidence="2 14">1.8.1.4</ecNumber>
    </recommendedName>
</protein>
<comment type="cofactor">
    <cofactor evidence="12 14">
        <name>FAD</name>
        <dbReference type="ChEBI" id="CHEBI:57692"/>
    </cofactor>
    <text evidence="12 14">Binds 1 FAD per subunit.</text>
</comment>
<dbReference type="EMBL" id="LRPN01000083">
    <property type="protein sequence ID" value="KWZ81004.1"/>
    <property type="molecule type" value="Genomic_DNA"/>
</dbReference>
<dbReference type="PANTHER" id="PTHR22912">
    <property type="entry name" value="DISULFIDE OXIDOREDUCTASE"/>
    <property type="match status" value="1"/>
</dbReference>
<feature type="disulfide bond" description="Redox-active" evidence="13">
    <location>
        <begin position="39"/>
        <end position="44"/>
    </location>
</feature>
<dbReference type="EMBL" id="CP010525">
    <property type="protein sequence ID" value="AJO23024.1"/>
    <property type="molecule type" value="Genomic_DNA"/>
</dbReference>
<dbReference type="InterPro" id="IPR036188">
    <property type="entry name" value="FAD/NAD-bd_sf"/>
</dbReference>
<evidence type="ECO:0000256" key="8">
    <source>
        <dbReference type="ARBA" id="ARBA00023157"/>
    </source>
</evidence>
<dbReference type="RefSeq" id="WP_035184897.1">
    <property type="nucleotide sequence ID" value="NZ_CP010525.1"/>
</dbReference>
<comment type="catalytic activity">
    <reaction evidence="10 14">
        <text>N(6)-[(R)-dihydrolipoyl]-L-lysyl-[protein] + NAD(+) = N(6)-[(R)-lipoyl]-L-lysyl-[protein] + NADH + H(+)</text>
        <dbReference type="Rhea" id="RHEA:15045"/>
        <dbReference type="Rhea" id="RHEA-COMP:10474"/>
        <dbReference type="Rhea" id="RHEA-COMP:10475"/>
        <dbReference type="ChEBI" id="CHEBI:15378"/>
        <dbReference type="ChEBI" id="CHEBI:57540"/>
        <dbReference type="ChEBI" id="CHEBI:57945"/>
        <dbReference type="ChEBI" id="CHEBI:83099"/>
        <dbReference type="ChEBI" id="CHEBI:83100"/>
        <dbReference type="EC" id="1.8.1.4"/>
    </reaction>
</comment>
<feature type="binding site" evidence="12">
    <location>
        <position position="48"/>
    </location>
    <ligand>
        <name>FAD</name>
        <dbReference type="ChEBI" id="CHEBI:57692"/>
    </ligand>
</feature>
<evidence type="ECO:0000256" key="11">
    <source>
        <dbReference type="PIRSR" id="PIRSR000350-2"/>
    </source>
</evidence>
<dbReference type="InterPro" id="IPR023753">
    <property type="entry name" value="FAD/NAD-binding_dom"/>
</dbReference>
<dbReference type="InterPro" id="IPR001100">
    <property type="entry name" value="Pyr_nuc-diS_OxRdtase"/>
</dbReference>